<proteinExistence type="predicted"/>
<keyword evidence="4" id="KW-0804">Transcription</keyword>
<keyword evidence="3" id="KW-0805">Transcription regulation</keyword>
<evidence type="ECO:0000256" key="3">
    <source>
        <dbReference type="ARBA" id="ARBA00023015"/>
    </source>
</evidence>
<dbReference type="SUPFAM" id="SSF158457">
    <property type="entry name" value="Orange domain-like"/>
    <property type="match status" value="1"/>
</dbReference>
<evidence type="ECO:0000256" key="4">
    <source>
        <dbReference type="ARBA" id="ARBA00023163"/>
    </source>
</evidence>
<dbReference type="OrthoDB" id="6085656at2759"/>
<keyword evidence="9" id="KW-1185">Reference proteome</keyword>
<dbReference type="GO" id="GO:0005634">
    <property type="term" value="C:nucleus"/>
    <property type="evidence" value="ECO:0007669"/>
    <property type="project" value="UniProtKB-SubCell"/>
</dbReference>
<dbReference type="KEGG" id="gsh:117349228"/>
<dbReference type="PROSITE" id="PS51054">
    <property type="entry name" value="ORANGE"/>
    <property type="match status" value="1"/>
</dbReference>
<name>A0A6P8PS58_GEOSA</name>
<evidence type="ECO:0000313" key="10">
    <source>
        <dbReference type="RefSeq" id="XP_033778316.1"/>
    </source>
</evidence>
<feature type="region of interest" description="Disordered" evidence="6">
    <location>
        <begin position="163"/>
        <end position="194"/>
    </location>
</feature>
<feature type="domain" description="Orange" evidence="8">
    <location>
        <begin position="90"/>
        <end position="119"/>
    </location>
</feature>
<dbReference type="CDD" id="cd18933">
    <property type="entry name" value="bHLH-O_HES3"/>
    <property type="match status" value="1"/>
</dbReference>
<organism evidence="9 10">
    <name type="scientific">Geotrypetes seraphini</name>
    <name type="common">Gaboon caecilian</name>
    <name type="synonym">Caecilia seraphini</name>
    <dbReference type="NCBI Taxonomy" id="260995"/>
    <lineage>
        <taxon>Eukaryota</taxon>
        <taxon>Metazoa</taxon>
        <taxon>Chordata</taxon>
        <taxon>Craniata</taxon>
        <taxon>Vertebrata</taxon>
        <taxon>Euteleostomi</taxon>
        <taxon>Amphibia</taxon>
        <taxon>Gymnophiona</taxon>
        <taxon>Geotrypetes</taxon>
    </lineage>
</organism>
<dbReference type="GO" id="GO:0003677">
    <property type="term" value="F:DNA binding"/>
    <property type="evidence" value="ECO:0007669"/>
    <property type="project" value="InterPro"/>
</dbReference>
<accession>A0A6P8PS58</accession>
<dbReference type="RefSeq" id="XP_033778316.1">
    <property type="nucleotide sequence ID" value="XM_033922425.1"/>
</dbReference>
<evidence type="ECO:0000259" key="8">
    <source>
        <dbReference type="PROSITE" id="PS51054"/>
    </source>
</evidence>
<evidence type="ECO:0000259" key="7">
    <source>
        <dbReference type="PROSITE" id="PS50888"/>
    </source>
</evidence>
<dbReference type="InterPro" id="IPR003650">
    <property type="entry name" value="Orange_dom"/>
</dbReference>
<dbReference type="SMART" id="SM00353">
    <property type="entry name" value="HLH"/>
    <property type="match status" value="1"/>
</dbReference>
<evidence type="ECO:0000256" key="2">
    <source>
        <dbReference type="ARBA" id="ARBA00022491"/>
    </source>
</evidence>
<evidence type="ECO:0000256" key="1">
    <source>
        <dbReference type="ARBA" id="ARBA00004123"/>
    </source>
</evidence>
<dbReference type="InterPro" id="IPR036638">
    <property type="entry name" value="HLH_DNA-bd_sf"/>
</dbReference>
<dbReference type="SUPFAM" id="SSF47459">
    <property type="entry name" value="HLH, helix-loop-helix DNA-binding domain"/>
    <property type="match status" value="1"/>
</dbReference>
<evidence type="ECO:0000256" key="5">
    <source>
        <dbReference type="ARBA" id="ARBA00023242"/>
    </source>
</evidence>
<dbReference type="Gene3D" id="4.10.280.10">
    <property type="entry name" value="Helix-loop-helix DNA-binding domain"/>
    <property type="match status" value="1"/>
</dbReference>
<dbReference type="GeneID" id="117349228"/>
<comment type="subcellular location">
    <subcellularLocation>
        <location evidence="1">Nucleus</location>
    </subcellularLocation>
</comment>
<dbReference type="FunFam" id="4.10.280.10:FF:000077">
    <property type="entry name" value="transcription factor HES-3 isoform X2"/>
    <property type="match status" value="1"/>
</dbReference>
<dbReference type="Pfam" id="PF00010">
    <property type="entry name" value="HLH"/>
    <property type="match status" value="1"/>
</dbReference>
<evidence type="ECO:0000256" key="6">
    <source>
        <dbReference type="SAM" id="MobiDB-lite"/>
    </source>
</evidence>
<reference evidence="10" key="1">
    <citation type="submission" date="2025-08" db="UniProtKB">
        <authorList>
            <consortium name="RefSeq"/>
        </authorList>
    </citation>
    <scope>IDENTIFICATION</scope>
</reference>
<sequence length="224" mass="25310">MEQVASESRSSALQDEGFSTSISKPLMEKKRRARINVSLEQLKTLLEKHYSQNIRKRKLEKADILELTVKYMKTLQNSIQGISGLKSAEYQTGFRSCLNGVNQFLLRSEEASESLCFHLIQDLAQAVNGCTVRTTDSSIVSAALPLNHQPRNLAQEHKGLAQANHRDTVSYPQTPNSSKILSRTPNETAPNQMKKDYRSCSNVALNSHTNHSVQNRTENLWRPW</sequence>
<feature type="domain" description="BHLH" evidence="7">
    <location>
        <begin position="19"/>
        <end position="75"/>
    </location>
</feature>
<dbReference type="Proteomes" id="UP000515159">
    <property type="component" value="Chromosome 15"/>
</dbReference>
<keyword evidence="2" id="KW-0678">Repressor</keyword>
<feature type="compositionally biased region" description="Polar residues" evidence="6">
    <location>
        <begin position="170"/>
        <end position="191"/>
    </location>
</feature>
<dbReference type="PROSITE" id="PS50888">
    <property type="entry name" value="BHLH"/>
    <property type="match status" value="1"/>
</dbReference>
<evidence type="ECO:0000313" key="9">
    <source>
        <dbReference type="Proteomes" id="UP000515159"/>
    </source>
</evidence>
<dbReference type="InParanoid" id="A0A6P8PS58"/>
<dbReference type="AlphaFoldDB" id="A0A6P8PS58"/>
<gene>
    <name evidence="10" type="primary">HES3</name>
</gene>
<dbReference type="CTD" id="390992"/>
<dbReference type="InterPro" id="IPR011598">
    <property type="entry name" value="bHLH_dom"/>
</dbReference>
<keyword evidence="5" id="KW-0539">Nucleus</keyword>
<dbReference type="GO" id="GO:0046983">
    <property type="term" value="F:protein dimerization activity"/>
    <property type="evidence" value="ECO:0007669"/>
    <property type="project" value="InterPro"/>
</dbReference>
<dbReference type="PANTHER" id="PTHR10985">
    <property type="entry name" value="BASIC HELIX-LOOP-HELIX TRANSCRIPTION FACTOR, HES-RELATED"/>
    <property type="match status" value="1"/>
</dbReference>
<dbReference type="GO" id="GO:0000122">
    <property type="term" value="P:negative regulation of transcription by RNA polymerase II"/>
    <property type="evidence" value="ECO:0007669"/>
    <property type="project" value="UniProtKB-ARBA"/>
</dbReference>
<dbReference type="InterPro" id="IPR050370">
    <property type="entry name" value="HES_HEY"/>
</dbReference>
<protein>
    <submittedName>
        <fullName evidence="10">Transcription factor HES-3</fullName>
    </submittedName>
</protein>